<dbReference type="Pfam" id="PF12729">
    <property type="entry name" value="4HB_MCP_1"/>
    <property type="match status" value="1"/>
</dbReference>
<dbReference type="EMBL" id="CP003557">
    <property type="protein sequence ID" value="AFN75242.1"/>
    <property type="molecule type" value="Genomic_DNA"/>
</dbReference>
<dbReference type="RefSeq" id="WP_014856674.1">
    <property type="nucleotide sequence ID" value="NC_018178.1"/>
</dbReference>
<dbReference type="eggNOG" id="COG5000">
    <property type="taxonomic scope" value="Bacteria"/>
</dbReference>
<dbReference type="Proteomes" id="UP000009011">
    <property type="component" value="Chromosome"/>
</dbReference>
<dbReference type="InterPro" id="IPR004090">
    <property type="entry name" value="Chemotax_Me-accpt_rcpt"/>
</dbReference>
<evidence type="ECO:0000256" key="3">
    <source>
        <dbReference type="ARBA" id="ARBA00029447"/>
    </source>
</evidence>
<dbReference type="Gene3D" id="1.10.287.950">
    <property type="entry name" value="Methyl-accepting chemotaxis protein"/>
    <property type="match status" value="1"/>
</dbReference>
<organism evidence="8 9">
    <name type="scientific">Melioribacter roseus (strain DSM 23840 / JCM 17771 / VKM B-2668 / P3M-2)</name>
    <dbReference type="NCBI Taxonomy" id="1191523"/>
    <lineage>
        <taxon>Bacteria</taxon>
        <taxon>Pseudomonadati</taxon>
        <taxon>Ignavibacteriota</taxon>
        <taxon>Ignavibacteria</taxon>
        <taxon>Ignavibacteriales</taxon>
        <taxon>Melioribacteraceae</taxon>
        <taxon>Melioribacter</taxon>
    </lineage>
</organism>
<dbReference type="SMART" id="SM00283">
    <property type="entry name" value="MA"/>
    <property type="match status" value="1"/>
</dbReference>
<dbReference type="eggNOG" id="COG0840">
    <property type="taxonomic scope" value="Bacteria"/>
</dbReference>
<dbReference type="InterPro" id="IPR003660">
    <property type="entry name" value="HAMP_dom"/>
</dbReference>
<dbReference type="FunFam" id="1.10.287.950:FF:000001">
    <property type="entry name" value="Methyl-accepting chemotaxis sensory transducer"/>
    <property type="match status" value="1"/>
</dbReference>
<keyword evidence="5" id="KW-1133">Transmembrane helix</keyword>
<dbReference type="SUPFAM" id="SSF58104">
    <property type="entry name" value="Methyl-accepting chemotaxis protein (MCP) signaling domain"/>
    <property type="match status" value="1"/>
</dbReference>
<comment type="subcellular location">
    <subcellularLocation>
        <location evidence="1">Membrane</location>
    </subcellularLocation>
</comment>
<dbReference type="Pfam" id="PF13426">
    <property type="entry name" value="PAS_9"/>
    <property type="match status" value="1"/>
</dbReference>
<dbReference type="InterPro" id="IPR000014">
    <property type="entry name" value="PAS"/>
</dbReference>
<comment type="similarity">
    <text evidence="3">Belongs to the methyl-accepting chemotaxis (MCP) protein family.</text>
</comment>
<evidence type="ECO:0000259" key="6">
    <source>
        <dbReference type="PROSITE" id="PS50111"/>
    </source>
</evidence>
<dbReference type="PANTHER" id="PTHR32089">
    <property type="entry name" value="METHYL-ACCEPTING CHEMOTAXIS PROTEIN MCPB"/>
    <property type="match status" value="1"/>
</dbReference>
<evidence type="ECO:0000313" key="8">
    <source>
        <dbReference type="EMBL" id="AFN75242.1"/>
    </source>
</evidence>
<dbReference type="Pfam" id="PF00015">
    <property type="entry name" value="MCPsignal"/>
    <property type="match status" value="1"/>
</dbReference>
<dbReference type="CDD" id="cd11386">
    <property type="entry name" value="MCP_signal"/>
    <property type="match status" value="1"/>
</dbReference>
<sequence length="751" mass="83843">MLKKFYDLKILTKIIILFTAIVIMTGVNAFLAYQNLNEEEAVVNHLGKNILPSIQSLITLYQAETSVLSAERGVLNRDLKDPAVRQSIYNSINAAFERADNAWNIYDTLPKQEEEEKIWARFKEDWQKWKSTHQQVIDNQKKIDRLLAEDNEENQALIEELVVQNNLLSAEALKKFDTAKMHLKKLVELYDKEAENFNNTYLAQIEEAKSLTILIIIITVIVMFSFIPVITKLIVKPINNLANKASEILEGNFNVEFENTDRKDEVGNLSRSFEEMIKKIKDEIAHSRSFQNGVASAFFTINTELTITYINQAALDIIGSTKKPEEIVNKMKVKEVFGADSISRRAVGGIFLKGDKSFIKNNKGEDIPILAQSGPIKNSKGEMDGAFVFFTDMREIEEKNEAYLKEQIAPIAEVIREIADGKLNRKLDIDRNSVLYDLSHDINRMIDELKEILIKVREVVNATASAAIQISSSTEEMAAGAQEQNQQVSEITYSIEKMTKSIIDMSNSISEVAEMSKQSSSAAELGTNKTADTKKGMDKIVESSESAANIIASLANKTDQIGEITSVIDEIADQTNLLALNAAIEAARAGEQGRGFAVVADEVRKLAERTTKATKEIADTIKSIQAEVREADKSMANAKISVENGMKLTEEIDNVLKEIYKSAKSVSEVINNIVSASQEQSISAEEISKSIENITTVTQQSATSTSQIAHSTNNLTQLTESLQELIERFQLDTNDGYKIQRKEKLALPEMN</sequence>
<dbReference type="PROSITE" id="PS50111">
    <property type="entry name" value="CHEMOTAXIS_TRANSDUC_2"/>
    <property type="match status" value="1"/>
</dbReference>
<protein>
    <submittedName>
        <fullName evidence="8">Methyl-accepting chemotaxis sensory transducer</fullName>
    </submittedName>
</protein>
<dbReference type="CDD" id="cd00130">
    <property type="entry name" value="PAS"/>
    <property type="match status" value="1"/>
</dbReference>
<feature type="transmembrane region" description="Helical" evidence="5">
    <location>
        <begin position="12"/>
        <end position="33"/>
    </location>
</feature>
<keyword evidence="5" id="KW-0472">Membrane</keyword>
<keyword evidence="9" id="KW-1185">Reference proteome</keyword>
<feature type="transmembrane region" description="Helical" evidence="5">
    <location>
        <begin position="211"/>
        <end position="235"/>
    </location>
</feature>
<dbReference type="GO" id="GO:0007165">
    <property type="term" value="P:signal transduction"/>
    <property type="evidence" value="ECO:0007669"/>
    <property type="project" value="UniProtKB-KW"/>
</dbReference>
<keyword evidence="5" id="KW-0812">Transmembrane</keyword>
<evidence type="ECO:0000256" key="2">
    <source>
        <dbReference type="ARBA" id="ARBA00023224"/>
    </source>
</evidence>
<dbReference type="Pfam" id="PF00672">
    <property type="entry name" value="HAMP"/>
    <property type="match status" value="2"/>
</dbReference>
<dbReference type="PROSITE" id="PS50885">
    <property type="entry name" value="HAMP"/>
    <property type="match status" value="2"/>
</dbReference>
<dbReference type="CDD" id="cd06225">
    <property type="entry name" value="HAMP"/>
    <property type="match status" value="2"/>
</dbReference>
<name>I6YXC8_MELRP</name>
<dbReference type="PATRIC" id="fig|1191523.3.peg.2126"/>
<dbReference type="InterPro" id="IPR024478">
    <property type="entry name" value="HlyB_4HB_MCP"/>
</dbReference>
<dbReference type="PANTHER" id="PTHR32089:SF112">
    <property type="entry name" value="LYSOZYME-LIKE PROTEIN-RELATED"/>
    <property type="match status" value="1"/>
</dbReference>
<dbReference type="PRINTS" id="PR00260">
    <property type="entry name" value="CHEMTRNSDUCR"/>
</dbReference>
<dbReference type="SUPFAM" id="SSF55785">
    <property type="entry name" value="PYP-like sensor domain (PAS domain)"/>
    <property type="match status" value="1"/>
</dbReference>
<keyword evidence="2 4" id="KW-0807">Transducer</keyword>
<evidence type="ECO:0000256" key="1">
    <source>
        <dbReference type="ARBA" id="ARBA00004370"/>
    </source>
</evidence>
<dbReference type="HOGENOM" id="CLU_000445_107_27_10"/>
<accession>I6YXC8</accession>
<dbReference type="STRING" id="1191523.MROS_2010"/>
<dbReference type="Gene3D" id="3.30.450.20">
    <property type="entry name" value="PAS domain"/>
    <property type="match status" value="1"/>
</dbReference>
<proteinExistence type="inferred from homology"/>
<dbReference type="KEGG" id="mro:MROS_2010"/>
<evidence type="ECO:0000256" key="4">
    <source>
        <dbReference type="PROSITE-ProRule" id="PRU00284"/>
    </source>
</evidence>
<dbReference type="OrthoDB" id="221239at2"/>
<dbReference type="GO" id="GO:0006935">
    <property type="term" value="P:chemotaxis"/>
    <property type="evidence" value="ECO:0007669"/>
    <property type="project" value="InterPro"/>
</dbReference>
<dbReference type="InterPro" id="IPR035965">
    <property type="entry name" value="PAS-like_dom_sf"/>
</dbReference>
<evidence type="ECO:0000259" key="7">
    <source>
        <dbReference type="PROSITE" id="PS50885"/>
    </source>
</evidence>
<gene>
    <name evidence="8" type="ordered locus">MROS_2010</name>
</gene>
<feature type="domain" description="Methyl-accepting transducer" evidence="6">
    <location>
        <begin position="459"/>
        <end position="695"/>
    </location>
</feature>
<dbReference type="GO" id="GO:0016020">
    <property type="term" value="C:membrane"/>
    <property type="evidence" value="ECO:0007669"/>
    <property type="project" value="UniProtKB-SubCell"/>
</dbReference>
<dbReference type="Gene3D" id="6.10.340.10">
    <property type="match status" value="1"/>
</dbReference>
<dbReference type="SMART" id="SM00304">
    <property type="entry name" value="HAMP"/>
    <property type="match status" value="2"/>
</dbReference>
<dbReference type="AlphaFoldDB" id="I6YXC8"/>
<reference evidence="8 9" key="1">
    <citation type="journal article" date="2013" name="PLoS ONE">
        <title>Genomic analysis of Melioribacter roseus, facultatively anaerobic organotrophic bacterium representing a novel deep lineage within Bacteriodetes/Chlorobi group.</title>
        <authorList>
            <person name="Kadnikov V.V."/>
            <person name="Mardanov A.V."/>
            <person name="Podosokorskaya O.A."/>
            <person name="Gavrilov S.N."/>
            <person name="Kublanov I.V."/>
            <person name="Beletsky A.V."/>
            <person name="Bonch-Osmolovskaya E.A."/>
            <person name="Ravin N.V."/>
        </authorList>
    </citation>
    <scope>NUCLEOTIDE SEQUENCE [LARGE SCALE GENOMIC DNA]</scope>
    <source>
        <strain evidence="9">JCM 17771 / P3M-2</strain>
    </source>
</reference>
<feature type="domain" description="HAMP" evidence="7">
    <location>
        <begin position="232"/>
        <end position="285"/>
    </location>
</feature>
<evidence type="ECO:0000256" key="5">
    <source>
        <dbReference type="SAM" id="Phobius"/>
    </source>
</evidence>
<dbReference type="SUPFAM" id="SSF158472">
    <property type="entry name" value="HAMP domain-like"/>
    <property type="match status" value="1"/>
</dbReference>
<evidence type="ECO:0000313" key="9">
    <source>
        <dbReference type="Proteomes" id="UP000009011"/>
    </source>
</evidence>
<dbReference type="GO" id="GO:0004888">
    <property type="term" value="F:transmembrane signaling receptor activity"/>
    <property type="evidence" value="ECO:0007669"/>
    <property type="project" value="InterPro"/>
</dbReference>
<dbReference type="InterPro" id="IPR004089">
    <property type="entry name" value="MCPsignal_dom"/>
</dbReference>
<feature type="domain" description="HAMP" evidence="7">
    <location>
        <begin position="402"/>
        <end position="454"/>
    </location>
</feature>